<feature type="chain" id="PRO_5042107553" evidence="3">
    <location>
        <begin position="20"/>
        <end position="352"/>
    </location>
</feature>
<dbReference type="EMBL" id="CP029701">
    <property type="protein sequence ID" value="QHV62976.1"/>
    <property type="molecule type" value="Genomic_DNA"/>
</dbReference>
<feature type="signal peptide" evidence="3">
    <location>
        <begin position="1"/>
        <end position="19"/>
    </location>
</feature>
<dbReference type="Proteomes" id="UP000642553">
    <property type="component" value="Chromosome"/>
</dbReference>
<protein>
    <submittedName>
        <fullName evidence="4">Uncharacterized protein</fullName>
    </submittedName>
</protein>
<reference evidence="4" key="1">
    <citation type="submission" date="2018-05" db="EMBL/GenBank/DDBJ databases">
        <title>Complete genome sequnece of Akkermansia muciniphila EB-AMDK-40.</title>
        <authorList>
            <person name="Nam Y.-D."/>
            <person name="Chung W.-H."/>
            <person name="Park Y.S."/>
            <person name="Kang J."/>
        </authorList>
    </citation>
    <scope>NUCLEOTIDE SEQUENCE</scope>
    <source>
        <strain evidence="4">EB-AMDK-40</strain>
    </source>
</reference>
<keyword evidence="2" id="KW-0472">Membrane</keyword>
<evidence type="ECO:0000256" key="1">
    <source>
        <dbReference type="SAM" id="MobiDB-lite"/>
    </source>
</evidence>
<evidence type="ECO:0000256" key="2">
    <source>
        <dbReference type="SAM" id="Phobius"/>
    </source>
</evidence>
<keyword evidence="2" id="KW-1133">Transmembrane helix</keyword>
<gene>
    <name evidence="4" type="ORF">DMI76_06190</name>
</gene>
<sequence>MRFLLFPFMLAAAMCVAPAQEFPALKWNARDQQSLMKGTWWEANAPLLPPVDAAVAPSASVPEPSANADSPAVDPVPEDFTDVNEYFLPDYIRTSTGLIDPQKLLTEVESNDVIELIKLIKSRYNVNLFVSIFAAGQKVPPSVNAPTIARQIFKNKERNLLLHFHMGDIKSAQIALDPELSAQLGDAGRRDLLYQVKQDASRFTNPQDELVEAMISLARRTEADMASAPKPSLPALDPDNPASIPEANITIQEPEEARESHLHAMMKAWMSFALANVAGIILHASALVAVVALWLVWKNKRVVRLLPSEPDKRLGAPHGASQSRPVNYCMQDGRGPDSIGRRQMRQHMRDVS</sequence>
<name>A0AAE6TCD9_9BACT</name>
<keyword evidence="3" id="KW-0732">Signal</keyword>
<feature type="region of interest" description="Disordered" evidence="1">
    <location>
        <begin position="310"/>
        <end position="352"/>
    </location>
</feature>
<proteinExistence type="predicted"/>
<feature type="transmembrane region" description="Helical" evidence="2">
    <location>
        <begin position="268"/>
        <end position="297"/>
    </location>
</feature>
<evidence type="ECO:0000313" key="4">
    <source>
        <dbReference type="EMBL" id="QHV62976.1"/>
    </source>
</evidence>
<dbReference type="AlphaFoldDB" id="A0AAE6TCD9"/>
<evidence type="ECO:0000256" key="3">
    <source>
        <dbReference type="SAM" id="SignalP"/>
    </source>
</evidence>
<keyword evidence="2" id="KW-0812">Transmembrane</keyword>
<evidence type="ECO:0000313" key="5">
    <source>
        <dbReference type="Proteomes" id="UP000642553"/>
    </source>
</evidence>
<organism evidence="4 5">
    <name type="scientific">Akkermansia massiliensis</name>
    <dbReference type="NCBI Taxonomy" id="2927224"/>
    <lineage>
        <taxon>Bacteria</taxon>
        <taxon>Pseudomonadati</taxon>
        <taxon>Verrucomicrobiota</taxon>
        <taxon>Verrucomicrobiia</taxon>
        <taxon>Verrucomicrobiales</taxon>
        <taxon>Akkermansiaceae</taxon>
        <taxon>Akkermansia</taxon>
    </lineage>
</organism>
<dbReference type="RefSeq" id="WP_102721165.1">
    <property type="nucleotide sequence ID" value="NZ_CP029701.1"/>
</dbReference>
<accession>A0AAE6TCD9</accession>